<dbReference type="OrthoDB" id="430436at2759"/>
<evidence type="ECO:0000256" key="1">
    <source>
        <dbReference type="ARBA" id="ARBA00004450"/>
    </source>
</evidence>
<evidence type="ECO:0000256" key="2">
    <source>
        <dbReference type="ARBA" id="ARBA00006617"/>
    </source>
</evidence>
<sequence>MSTTAAATAGAGATAVILGATGAVGKPLLAQLVSETSPYTSVYSFARRNHPSPPPVSSKVEFKEVIVDFESLYDGNEAEKAKFASIPAASAVFITMGTTRAAAGSMAAFEKIDRGYVLASAKALLQPSNPATLVYCSSGSSSSSSLFPYLKSKGLTEEGLANLYEKCIILRPGFLQNAERPQLRLMEKAVEPLMNLASKFSGSLAAPVGDVAKAMLRAAQKGPAELKKEGLGEDPGKSFRVEEGKSREAFVVVGNPAVLKLARDQA</sequence>
<dbReference type="GO" id="GO:0051170">
    <property type="term" value="P:import into nucleus"/>
    <property type="evidence" value="ECO:0007669"/>
    <property type="project" value="TreeGrafter"/>
</dbReference>
<name>A0A1K0GZF7_9BASI</name>
<reference evidence="4" key="1">
    <citation type="submission" date="2016-04" db="EMBL/GenBank/DDBJ databases">
        <authorList>
            <person name="Guldener U."/>
            <person name="Guldener U."/>
        </authorList>
    </citation>
    <scope>NUCLEOTIDE SEQUENCE [LARGE SCALE GENOMIC DNA]</scope>
    <source>
        <strain evidence="4">UB2112</strain>
    </source>
</reference>
<evidence type="ECO:0000313" key="3">
    <source>
        <dbReference type="EMBL" id="SAM76379.1"/>
    </source>
</evidence>
<dbReference type="GO" id="GO:0005741">
    <property type="term" value="C:mitochondrial outer membrane"/>
    <property type="evidence" value="ECO:0007669"/>
    <property type="project" value="UniProtKB-SubCell"/>
</dbReference>
<dbReference type="EMBL" id="LT558119">
    <property type="protein sequence ID" value="SAM76379.1"/>
    <property type="molecule type" value="Genomic_DNA"/>
</dbReference>
<protein>
    <recommendedName>
        <fullName evidence="5">NAD(P)-binding domain-containing protein</fullName>
    </recommendedName>
</protein>
<dbReference type="InterPro" id="IPR036291">
    <property type="entry name" value="NAD(P)-bd_dom_sf"/>
</dbReference>
<comment type="similarity">
    <text evidence="2">Belongs to the FMP52 family.</text>
</comment>
<gene>
    <name evidence="3" type="ORF">UBRO_01527</name>
</gene>
<evidence type="ECO:0008006" key="5">
    <source>
        <dbReference type="Google" id="ProtNLM"/>
    </source>
</evidence>
<dbReference type="Proteomes" id="UP000179920">
    <property type="component" value="Chromosome III"/>
</dbReference>
<dbReference type="AlphaFoldDB" id="A0A1K0GZF7"/>
<dbReference type="SUPFAM" id="SSF51735">
    <property type="entry name" value="NAD(P)-binding Rossmann-fold domains"/>
    <property type="match status" value="1"/>
</dbReference>
<organism evidence="3 4">
    <name type="scientific">Ustilago bromivora</name>
    <dbReference type="NCBI Taxonomy" id="307758"/>
    <lineage>
        <taxon>Eukaryota</taxon>
        <taxon>Fungi</taxon>
        <taxon>Dikarya</taxon>
        <taxon>Basidiomycota</taxon>
        <taxon>Ustilaginomycotina</taxon>
        <taxon>Ustilaginomycetes</taxon>
        <taxon>Ustilaginales</taxon>
        <taxon>Ustilaginaceae</taxon>
        <taxon>Ustilago</taxon>
    </lineage>
</organism>
<accession>A0A1K0GZF7</accession>
<comment type="subcellular location">
    <subcellularLocation>
        <location evidence="1">Mitochondrion outer membrane</location>
        <topology evidence="1">Peripheral membrane protein</topology>
    </subcellularLocation>
</comment>
<dbReference type="PANTHER" id="PTHR14097">
    <property type="entry name" value="OXIDOREDUCTASE HTATIP2"/>
    <property type="match status" value="1"/>
</dbReference>
<proteinExistence type="inferred from homology"/>
<dbReference type="PANTHER" id="PTHR14097:SF7">
    <property type="entry name" value="OXIDOREDUCTASE HTATIP2"/>
    <property type="match status" value="1"/>
</dbReference>
<evidence type="ECO:0000313" key="4">
    <source>
        <dbReference type="Proteomes" id="UP000179920"/>
    </source>
</evidence>
<dbReference type="Gene3D" id="3.40.50.720">
    <property type="entry name" value="NAD(P)-binding Rossmann-like Domain"/>
    <property type="match status" value="1"/>
</dbReference>